<sequence length="62" mass="6537">MAGFLFMTFIVGLIVTVSLKLKSWGIDGNYGEDHNGHSMPTDVDHRDVHGGDGDMGGDAGGM</sequence>
<comment type="caution">
    <text evidence="2">The sequence shown here is derived from an EMBL/GenBank/DDBJ whole genome shotgun (WGS) entry which is preliminary data.</text>
</comment>
<evidence type="ECO:0000256" key="1">
    <source>
        <dbReference type="SAM" id="MobiDB-lite"/>
    </source>
</evidence>
<feature type="region of interest" description="Disordered" evidence="1">
    <location>
        <begin position="35"/>
        <end position="62"/>
    </location>
</feature>
<dbReference type="AlphaFoldDB" id="A0A838CS21"/>
<dbReference type="EMBL" id="JACEFG010000001">
    <property type="protein sequence ID" value="MBA2174619.1"/>
    <property type="molecule type" value="Genomic_DNA"/>
</dbReference>
<evidence type="ECO:0000313" key="3">
    <source>
        <dbReference type="Proteomes" id="UP000571017"/>
    </source>
</evidence>
<evidence type="ECO:0000313" key="2">
    <source>
        <dbReference type="EMBL" id="MBA2174619.1"/>
    </source>
</evidence>
<protein>
    <submittedName>
        <fullName evidence="2">Uncharacterized protein</fullName>
    </submittedName>
</protein>
<reference evidence="2 3" key="1">
    <citation type="journal article" date="2004" name="Extremophiles">
        <title>Halobacillus locisalis sp. nov., a halophilic bacterium isolated from a marine solar saltern of the Yellow Sea in Korea.</title>
        <authorList>
            <person name="Yoon J.H."/>
            <person name="Kang K.H."/>
            <person name="Oh T.K."/>
            <person name="Park Y.H."/>
        </authorList>
    </citation>
    <scope>NUCLEOTIDE SEQUENCE [LARGE SCALE GENOMIC DNA]</scope>
    <source>
        <strain evidence="2 3">KCTC 3788</strain>
    </source>
</reference>
<proteinExistence type="predicted"/>
<keyword evidence="3" id="KW-1185">Reference proteome</keyword>
<organism evidence="2 3">
    <name type="scientific">Halobacillus locisalis</name>
    <dbReference type="NCBI Taxonomy" id="220753"/>
    <lineage>
        <taxon>Bacteria</taxon>
        <taxon>Bacillati</taxon>
        <taxon>Bacillota</taxon>
        <taxon>Bacilli</taxon>
        <taxon>Bacillales</taxon>
        <taxon>Bacillaceae</taxon>
        <taxon>Halobacillus</taxon>
    </lineage>
</organism>
<feature type="compositionally biased region" description="Basic and acidic residues" evidence="1">
    <location>
        <begin position="35"/>
        <end position="52"/>
    </location>
</feature>
<name>A0A838CS21_9BACI</name>
<gene>
    <name evidence="2" type="ORF">H0266_06810</name>
</gene>
<dbReference type="Proteomes" id="UP000571017">
    <property type="component" value="Unassembled WGS sequence"/>
</dbReference>
<feature type="compositionally biased region" description="Gly residues" evidence="1">
    <location>
        <begin position="53"/>
        <end position="62"/>
    </location>
</feature>
<dbReference type="RefSeq" id="WP_181471605.1">
    <property type="nucleotide sequence ID" value="NZ_JACEFG010000001.1"/>
</dbReference>
<accession>A0A838CS21</accession>